<gene>
    <name evidence="1" type="ORF">H4W34_007086</name>
</gene>
<sequence length="448" mass="48815">MRVEKLRRYAVIAAATVTVTMTGTVMSPTAAYADGQYCGRHYWVRGAIQAKYDELRGPESPLGCPKSEEQTTPNGRGKFTTFDGGSIYWTAETGAHPVWGTIGDKWGQFGWEGGKLGFPKSDEFTNPDGAGKRQEFEGGTIYWHPSRSNGAHPVWGEIGNKWAASGWENGPYGYPVGDEAAGTSPEQGFSQQFENGPIGWAPNETVNPQWQRAKSKHIDGGANPGDQAASATLLPKGADRGIVLVRAYIADTTEFYDQIGEHRSFSTDPEAGAKATIAWDTATGRVGIYVEHSCIQGVRCWDANPLARTPHAKVNTDTKEITQNEYWVEPYGDGGARIDVSLVNGFAGSSMGELVDMGRINATIWLTPHEYVPGAVVNNTETFDVRMTKDQFPAWEALRYRHMKATSEATEVNWLGRVGQTEIGALKGAQHTCTRFGEDSDDPSMNCG</sequence>
<evidence type="ECO:0000313" key="1">
    <source>
        <dbReference type="EMBL" id="MBE1537253.1"/>
    </source>
</evidence>
<dbReference type="RefSeq" id="WP_318784521.1">
    <property type="nucleotide sequence ID" value="NZ_JADBDZ010000001.1"/>
</dbReference>
<dbReference type="InterPro" id="IPR013207">
    <property type="entry name" value="LGFP"/>
</dbReference>
<evidence type="ECO:0000313" key="2">
    <source>
        <dbReference type="Proteomes" id="UP000627838"/>
    </source>
</evidence>
<reference evidence="1 2" key="1">
    <citation type="submission" date="2020-10" db="EMBL/GenBank/DDBJ databases">
        <title>Sequencing the genomes of 1000 actinobacteria strains.</title>
        <authorList>
            <person name="Klenk H.-P."/>
        </authorList>
    </citation>
    <scope>NUCLEOTIDE SEQUENCE [LARGE SCALE GENOMIC DNA]</scope>
    <source>
        <strain evidence="1 2">DSM 46744</strain>
    </source>
</reference>
<dbReference type="Proteomes" id="UP000627838">
    <property type="component" value="Unassembled WGS sequence"/>
</dbReference>
<protein>
    <recommendedName>
        <fullName evidence="3">LGFP repeat-containing protein</fullName>
    </recommendedName>
</protein>
<name>A0ABR9K3I5_9ACTN</name>
<dbReference type="Pfam" id="PF08310">
    <property type="entry name" value="LGFP"/>
    <property type="match status" value="2"/>
</dbReference>
<organism evidence="1 2">
    <name type="scientific">Actinomadura algeriensis</name>
    <dbReference type="NCBI Taxonomy" id="1679523"/>
    <lineage>
        <taxon>Bacteria</taxon>
        <taxon>Bacillati</taxon>
        <taxon>Actinomycetota</taxon>
        <taxon>Actinomycetes</taxon>
        <taxon>Streptosporangiales</taxon>
        <taxon>Thermomonosporaceae</taxon>
        <taxon>Actinomadura</taxon>
    </lineage>
</organism>
<dbReference type="EMBL" id="JADBDZ010000001">
    <property type="protein sequence ID" value="MBE1537253.1"/>
    <property type="molecule type" value="Genomic_DNA"/>
</dbReference>
<evidence type="ECO:0008006" key="3">
    <source>
        <dbReference type="Google" id="ProtNLM"/>
    </source>
</evidence>
<accession>A0ABR9K3I5</accession>
<keyword evidence="2" id="KW-1185">Reference proteome</keyword>
<proteinExistence type="predicted"/>
<comment type="caution">
    <text evidence="1">The sequence shown here is derived from an EMBL/GenBank/DDBJ whole genome shotgun (WGS) entry which is preliminary data.</text>
</comment>